<dbReference type="GO" id="GO:0005634">
    <property type="term" value="C:nucleus"/>
    <property type="evidence" value="ECO:0007669"/>
    <property type="project" value="UniProtKB-SubCell"/>
</dbReference>
<dbReference type="EMBL" id="CAJNOQ010021216">
    <property type="protein sequence ID" value="CAF1482685.1"/>
    <property type="molecule type" value="Genomic_DNA"/>
</dbReference>
<evidence type="ECO:0000256" key="9">
    <source>
        <dbReference type="RuleBase" id="RU368022"/>
    </source>
</evidence>
<dbReference type="EMBL" id="CAJNOK010038986">
    <property type="protein sequence ID" value="CAF1541789.1"/>
    <property type="molecule type" value="Genomic_DNA"/>
</dbReference>
<evidence type="ECO:0000256" key="6">
    <source>
        <dbReference type="ARBA" id="ARBA00023054"/>
    </source>
</evidence>
<evidence type="ECO:0000256" key="7">
    <source>
        <dbReference type="ARBA" id="ARBA00023163"/>
    </source>
</evidence>
<keyword evidence="7 9" id="KW-0804">Transcription</keyword>
<dbReference type="Proteomes" id="UP000663829">
    <property type="component" value="Unassembled WGS sequence"/>
</dbReference>
<feature type="coiled-coil region" evidence="10">
    <location>
        <begin position="9"/>
        <end position="36"/>
    </location>
</feature>
<dbReference type="EMBL" id="CAJOBA010061316">
    <property type="protein sequence ID" value="CAF4330216.1"/>
    <property type="molecule type" value="Genomic_DNA"/>
</dbReference>
<keyword evidence="4" id="KW-0156">Chromatin regulator</keyword>
<keyword evidence="6 10" id="KW-0175">Coiled coil</keyword>
<evidence type="ECO:0000256" key="3">
    <source>
        <dbReference type="ARBA" id="ARBA00019141"/>
    </source>
</evidence>
<feature type="compositionally biased region" description="Basic residues" evidence="11">
    <location>
        <begin position="172"/>
        <end position="187"/>
    </location>
</feature>
<evidence type="ECO:0000256" key="1">
    <source>
        <dbReference type="ARBA" id="ARBA00004123"/>
    </source>
</evidence>
<dbReference type="Proteomes" id="UP000681722">
    <property type="component" value="Unassembled WGS sequence"/>
</dbReference>
<evidence type="ECO:0000256" key="8">
    <source>
        <dbReference type="ARBA" id="ARBA00023242"/>
    </source>
</evidence>
<keyword evidence="5 9" id="KW-0805">Transcription regulation</keyword>
<dbReference type="GO" id="GO:0006325">
    <property type="term" value="P:chromatin organization"/>
    <property type="evidence" value="ECO:0007669"/>
    <property type="project" value="UniProtKB-KW"/>
</dbReference>
<organism evidence="12 16">
    <name type="scientific">Didymodactylos carnosus</name>
    <dbReference type="NCBI Taxonomy" id="1234261"/>
    <lineage>
        <taxon>Eukaryota</taxon>
        <taxon>Metazoa</taxon>
        <taxon>Spiralia</taxon>
        <taxon>Gnathifera</taxon>
        <taxon>Rotifera</taxon>
        <taxon>Eurotatoria</taxon>
        <taxon>Bdelloidea</taxon>
        <taxon>Philodinida</taxon>
        <taxon>Philodinidae</taxon>
        <taxon>Didymodactylos</taxon>
    </lineage>
</organism>
<evidence type="ECO:0000313" key="14">
    <source>
        <dbReference type="EMBL" id="CAF4330216.1"/>
    </source>
</evidence>
<proteinExistence type="inferred from homology"/>
<gene>
    <name evidence="12" type="ORF">GPM918_LOCUS35908</name>
    <name evidence="13" type="ORF">OVA965_LOCUS38819</name>
    <name evidence="15" type="ORF">SRO942_LOCUS36637</name>
    <name evidence="14" type="ORF">TMI583_LOCUS40035</name>
</gene>
<dbReference type="Proteomes" id="UP000682733">
    <property type="component" value="Unassembled WGS sequence"/>
</dbReference>
<dbReference type="PANTHER" id="PTHR13476">
    <property type="entry name" value="CHROMATIN MODIFICATION-RELATED PROTEIN MEAF6"/>
    <property type="match status" value="1"/>
</dbReference>
<dbReference type="Pfam" id="PF09340">
    <property type="entry name" value="NuA4"/>
    <property type="match status" value="1"/>
</dbReference>
<comment type="caution">
    <text evidence="12">The sequence shown here is derived from an EMBL/GenBank/DDBJ whole genome shotgun (WGS) entry which is preliminary data.</text>
</comment>
<feature type="region of interest" description="Disordered" evidence="11">
    <location>
        <begin position="122"/>
        <end position="199"/>
    </location>
</feature>
<accession>A0A815S0I7</accession>
<evidence type="ECO:0000256" key="2">
    <source>
        <dbReference type="ARBA" id="ARBA00010916"/>
    </source>
</evidence>
<dbReference type="OrthoDB" id="440324at2759"/>
<keyword evidence="8" id="KW-0539">Nucleus</keyword>
<evidence type="ECO:0000256" key="4">
    <source>
        <dbReference type="ARBA" id="ARBA00022853"/>
    </source>
</evidence>
<name>A0A815S0I7_9BILA</name>
<comment type="similarity">
    <text evidence="2 9">Belongs to the EAF6 family.</text>
</comment>
<dbReference type="EMBL" id="CAJOBC010086707">
    <property type="protein sequence ID" value="CAF4347413.1"/>
    <property type="molecule type" value="Genomic_DNA"/>
</dbReference>
<evidence type="ECO:0000256" key="10">
    <source>
        <dbReference type="SAM" id="Coils"/>
    </source>
</evidence>
<evidence type="ECO:0000313" key="15">
    <source>
        <dbReference type="EMBL" id="CAF4347413.1"/>
    </source>
</evidence>
<evidence type="ECO:0000313" key="16">
    <source>
        <dbReference type="Proteomes" id="UP000663829"/>
    </source>
</evidence>
<dbReference type="GO" id="GO:0000123">
    <property type="term" value="C:histone acetyltransferase complex"/>
    <property type="evidence" value="ECO:0007669"/>
    <property type="project" value="InterPro"/>
</dbReference>
<feature type="compositionally biased region" description="Low complexity" evidence="11">
    <location>
        <begin position="190"/>
        <end position="199"/>
    </location>
</feature>
<comment type="subcellular location">
    <subcellularLocation>
        <location evidence="1">Nucleus</location>
    </subcellularLocation>
</comment>
<sequence>MKDTKEKAFRDTRAELASLLKKKEELEKSLGDVEEQIYAFETGYLKQTQDTGNCIRGWYGYLNNPAADKSQAPCKFRESDRLFSYSSATSYTLLGREKLKREKEKKRRRNIQKHKEIMAEFPTTTTTKKSDIATNDTQELEQDDINNGKTSVHRNYSTATTISMSSVQSISTKKKQKISTKRLRNKRSVSDSSRSNSIE</sequence>
<reference evidence="12" key="1">
    <citation type="submission" date="2021-02" db="EMBL/GenBank/DDBJ databases">
        <authorList>
            <person name="Nowell W R."/>
        </authorList>
    </citation>
    <scope>NUCLEOTIDE SEQUENCE</scope>
</reference>
<evidence type="ECO:0000313" key="13">
    <source>
        <dbReference type="EMBL" id="CAF1541789.1"/>
    </source>
</evidence>
<dbReference type="InterPro" id="IPR015418">
    <property type="entry name" value="Eaf6"/>
</dbReference>
<dbReference type="Proteomes" id="UP000677228">
    <property type="component" value="Unassembled WGS sequence"/>
</dbReference>
<evidence type="ECO:0000256" key="11">
    <source>
        <dbReference type="SAM" id="MobiDB-lite"/>
    </source>
</evidence>
<dbReference type="AlphaFoldDB" id="A0A815S0I7"/>
<evidence type="ECO:0000256" key="5">
    <source>
        <dbReference type="ARBA" id="ARBA00023015"/>
    </source>
</evidence>
<keyword evidence="16" id="KW-1185">Reference proteome</keyword>
<feature type="compositionally biased region" description="Polar residues" evidence="11">
    <location>
        <begin position="145"/>
        <end position="164"/>
    </location>
</feature>
<protein>
    <recommendedName>
        <fullName evidence="3">Chromatin modification-related protein MEAF6</fullName>
    </recommendedName>
</protein>
<evidence type="ECO:0000313" key="12">
    <source>
        <dbReference type="EMBL" id="CAF1482685.1"/>
    </source>
</evidence>